<evidence type="ECO:0000256" key="11">
    <source>
        <dbReference type="SAM" id="MobiDB-lite"/>
    </source>
</evidence>
<evidence type="ECO:0000256" key="8">
    <source>
        <dbReference type="ARBA" id="ARBA00022801"/>
    </source>
</evidence>
<feature type="compositionally biased region" description="Basic and acidic residues" evidence="11">
    <location>
        <begin position="123"/>
        <end position="135"/>
    </location>
</feature>
<dbReference type="InterPro" id="IPR014883">
    <property type="entry name" value="VRR_NUC"/>
</dbReference>
<dbReference type="InterPro" id="IPR049125">
    <property type="entry name" value="FAN1-like_WH"/>
</dbReference>
<dbReference type="EC" id="3.1.4.1" evidence="5"/>
<proteinExistence type="inferred from homology"/>
<evidence type="ECO:0000256" key="6">
    <source>
        <dbReference type="ARBA" id="ARBA00022722"/>
    </source>
</evidence>
<dbReference type="InterPro" id="IPR011856">
    <property type="entry name" value="tRNA_endonuc-like_dom_sf"/>
</dbReference>
<keyword evidence="9" id="KW-0460">Magnesium</keyword>
<evidence type="ECO:0000256" key="9">
    <source>
        <dbReference type="ARBA" id="ARBA00022842"/>
    </source>
</evidence>
<keyword evidence="8" id="KW-0378">Hydrolase</keyword>
<dbReference type="Gene3D" id="3.40.1350.10">
    <property type="match status" value="1"/>
</dbReference>
<name>A0ABN5TTP8_9GAMM</name>
<dbReference type="Proteomes" id="UP000278437">
    <property type="component" value="Chromosome"/>
</dbReference>
<evidence type="ECO:0000256" key="7">
    <source>
        <dbReference type="ARBA" id="ARBA00022723"/>
    </source>
</evidence>
<evidence type="ECO:0000256" key="5">
    <source>
        <dbReference type="ARBA" id="ARBA00012029"/>
    </source>
</evidence>
<evidence type="ECO:0000256" key="2">
    <source>
        <dbReference type="ARBA" id="ARBA00001936"/>
    </source>
</evidence>
<comment type="cofactor">
    <cofactor evidence="2">
        <name>Mn(2+)</name>
        <dbReference type="ChEBI" id="CHEBI:29035"/>
    </cofactor>
</comment>
<keyword evidence="14" id="KW-1185">Reference proteome</keyword>
<dbReference type="PANTHER" id="PTHR15749:SF4">
    <property type="entry name" value="FANCONI-ASSOCIATED NUCLEASE 1"/>
    <property type="match status" value="1"/>
</dbReference>
<dbReference type="RefSeq" id="WP_126166832.1">
    <property type="nucleotide sequence ID" value="NZ_CP020373.1"/>
</dbReference>
<dbReference type="Pfam" id="PF08774">
    <property type="entry name" value="VRR_NUC"/>
    <property type="match status" value="1"/>
</dbReference>
<reference evidence="14" key="1">
    <citation type="submission" date="2017-03" db="EMBL/GenBank/DDBJ databases">
        <title>Full genome sequence of a non-lethal Shewanella isolate that potentiates virulence of Vibio parahaemolyticus causing acute hepatopancreatic necrosis disease (AHPND) in shrimp.</title>
        <authorList>
            <person name="Prachumwat A."/>
            <person name="Sritunyalucksana K."/>
        </authorList>
    </citation>
    <scope>NUCLEOTIDE SEQUENCE [LARGE SCALE GENOMIC DNA]</scope>
    <source>
        <strain evidence="14">TH2012</strain>
    </source>
</reference>
<dbReference type="Pfam" id="PF21315">
    <property type="entry name" value="FAN1_HTH"/>
    <property type="match status" value="1"/>
</dbReference>
<comment type="cofactor">
    <cofactor evidence="3">
        <name>Mg(2+)</name>
        <dbReference type="ChEBI" id="CHEBI:18420"/>
    </cofactor>
</comment>
<keyword evidence="6" id="KW-0540">Nuclease</keyword>
<evidence type="ECO:0000256" key="4">
    <source>
        <dbReference type="ARBA" id="ARBA00005533"/>
    </source>
</evidence>
<evidence type="ECO:0000313" key="13">
    <source>
        <dbReference type="EMBL" id="AZQ10466.1"/>
    </source>
</evidence>
<evidence type="ECO:0000256" key="10">
    <source>
        <dbReference type="ARBA" id="ARBA00023211"/>
    </source>
</evidence>
<evidence type="ECO:0000313" key="14">
    <source>
        <dbReference type="Proteomes" id="UP000278437"/>
    </source>
</evidence>
<dbReference type="InterPro" id="IPR033315">
    <property type="entry name" value="Fan1-like"/>
</dbReference>
<evidence type="ECO:0000256" key="3">
    <source>
        <dbReference type="ARBA" id="ARBA00001946"/>
    </source>
</evidence>
<comment type="catalytic activity">
    <reaction evidence="1">
        <text>Hydrolytically removes 5'-nucleotides successively from the 3'-hydroxy termini of 3'-hydroxy-terminated oligonucleotides.</text>
        <dbReference type="EC" id="3.1.4.1"/>
    </reaction>
</comment>
<dbReference type="SMART" id="SM00990">
    <property type="entry name" value="VRR_NUC"/>
    <property type="match status" value="1"/>
</dbReference>
<keyword evidence="10" id="KW-0464">Manganese</keyword>
<gene>
    <name evidence="13" type="ORF">STH12_01344</name>
</gene>
<feature type="region of interest" description="Disordered" evidence="11">
    <location>
        <begin position="122"/>
        <end position="144"/>
    </location>
</feature>
<organism evidence="13 14">
    <name type="scientific">Shewanella khirikhana</name>
    <dbReference type="NCBI Taxonomy" id="1965282"/>
    <lineage>
        <taxon>Bacteria</taxon>
        <taxon>Pseudomonadati</taxon>
        <taxon>Pseudomonadota</taxon>
        <taxon>Gammaproteobacteria</taxon>
        <taxon>Alteromonadales</taxon>
        <taxon>Shewanellaceae</taxon>
        <taxon>Shewanella</taxon>
    </lineage>
</organism>
<evidence type="ECO:0000259" key="12">
    <source>
        <dbReference type="SMART" id="SM00990"/>
    </source>
</evidence>
<dbReference type="EMBL" id="CP020373">
    <property type="protein sequence ID" value="AZQ10466.1"/>
    <property type="molecule type" value="Genomic_DNA"/>
</dbReference>
<sequence length="691" mass="76254">MAATLDDPDYFLRHFDLLCQSVARYRDLLSPGELVLLACGNPSASRCGPDDKSPAPLNGNPNLAHINSAAPITADAKRLLVRLISRRGSCFRVSKLSYGDIGDIDGAIHQLKAMGLVSQPLDSAKERQATADEPSHSLNAADTESYGADTRSACAARDASAGLNTEYDTGTLSALNTSHVISLVTKAELHAVLTDLLSADACAAATSAFDGVATYIREPAPGAKLKTIPKPLSQSLSKPLSKSLTKSALCAIATELELWPVIWELIAGDVIEVDAARHFRTLKLLYFGNSWQDFSEFVVAELGHRRYEAYLLDAEHRRFDSRVEIEIALGCADIGRELDAAKALDDESLEQLYKTLKQLAALGGDNLLEMSHSARRLVRIRCQLGREFERRGQTDKALSLYQGLMLAPARERAVRCLEALANYEAAFSAASVLFHAPLNDDEYRVSLKMLPRLAKKAGRPWQAPPNYVPPREQLGLRMADAFCSKADPSQDGDLDDIEGALQTVEARCVRYYQGQGTAAWHVENGFSCGLFGLGLWDIIFMPVKAAFDHPFQTAPADMYRGDFSAPRQAALKARLDAIRGGDFSILERHLMEKQGIANDWVNWALWTEAFWQQLMPLLKGAWLASLIEHMLVSPKERRSGWPDLLIIDHGELQFVEVKGPGDRLAPHQTDWLKWLNENGMPARVLYVNYLE</sequence>
<dbReference type="PANTHER" id="PTHR15749">
    <property type="entry name" value="FANCONI-ASSOCIATED NUCLEASE 1"/>
    <property type="match status" value="1"/>
</dbReference>
<comment type="similarity">
    <text evidence="4">Belongs to the FAN1 family.</text>
</comment>
<protein>
    <recommendedName>
        <fullName evidence="5">phosphodiesterase I</fullName>
        <ecNumber evidence="5">3.1.4.1</ecNumber>
    </recommendedName>
</protein>
<feature type="domain" description="VRR-NUC" evidence="12">
    <location>
        <begin position="578"/>
        <end position="689"/>
    </location>
</feature>
<accession>A0ABN5TTP8</accession>
<keyword evidence="7" id="KW-0479">Metal-binding</keyword>
<evidence type="ECO:0000256" key="1">
    <source>
        <dbReference type="ARBA" id="ARBA00000983"/>
    </source>
</evidence>